<organism evidence="5">
    <name type="scientific">Caenorhabditis remanei</name>
    <name type="common">Caenorhabditis vulgaris</name>
    <dbReference type="NCBI Taxonomy" id="31234"/>
    <lineage>
        <taxon>Eukaryota</taxon>
        <taxon>Metazoa</taxon>
        <taxon>Ecdysozoa</taxon>
        <taxon>Nematoda</taxon>
        <taxon>Chromadorea</taxon>
        <taxon>Rhabditida</taxon>
        <taxon>Rhabditina</taxon>
        <taxon>Rhabditomorpha</taxon>
        <taxon>Rhabditoidea</taxon>
        <taxon>Rhabditidae</taxon>
        <taxon>Peloderinae</taxon>
        <taxon>Caenorhabditis</taxon>
    </lineage>
</organism>
<evidence type="ECO:0000256" key="2">
    <source>
        <dbReference type="SAM" id="SignalP"/>
    </source>
</evidence>
<dbReference type="FunCoup" id="E3M210">
    <property type="interactions" value="15"/>
</dbReference>
<feature type="transmembrane region" description="Helical" evidence="1">
    <location>
        <begin position="1414"/>
        <end position="1438"/>
    </location>
</feature>
<keyword evidence="1" id="KW-0472">Membrane</keyword>
<proteinExistence type="predicted"/>
<sequence>MLKEYWPKLIFILFLIFSFCESSLLNQCYFSGTTCIRFEKGDFEFVDTVQLTSDNVPTLKDNTSTTSTRIVLSELLSHLSFNHSWTLAALVVNAGTRTNVQWKIAPDDISEHSIEMQDPDGTTSPFSNVTVHCVDIQNYADDAKRILVVPPDYKFFFSVNGTAINCATSGVSIIPFLWDTQSRASIRGMSYFSLTECTDKCSSLLIPSLLVRFCPNFNSSNLEIRIDQVDDFTVEFSDDLLGINIQRVNKSIEFPMGIMNCTALMDNADILGENPVCLGDGENIAVKFGANPKIALKQEVKTKFSPRSAFLKNAKNAVYPNFTVSHEKEVATCSNSTKFEVKQISGNGFMPLRFEWLILNGTSDMENLASSSNERLLEIPSHHLSTKNVILVVGCNVAGKCTSSGPIKTDLVDDASVFTVSIDGKVYLNCNPHIFGFIGYEQETPASFGLHLHANPTFKQCSSKTSPKDVQYEWKLNGEGQLFDDGLKLPAYSYSVDELVNITLIARYNHEKSSYSSSTTKTIHYFGLPLLVALDCVERQAGKDHNLVVRVLAVDQNRRDSSLKYQWSCTVINGTNEGESCSLGDLNTHGEYIEIPSSKLIQNTVMNITATVSSDEQSDSSSCLVAVGATQIPTVSFFRLAEKKQNAFDYIRIQALVSSTLPTLNVTWEVVRDSQFGFFNLSSFLPNPTTIIKDVPKSDVFVSLTIPPSGTQLAAWPGLMSGKTFVIRLWASNEKGSSFADLHLLTNAPPTTGYIDISAPTNPPIALETPITFSVGDSWNDDKDDFPLTYQFGYKLHYSDNTTYEFQGSKSTVKSMQFYLPSTTGNNSEECGQRIGITGMLSVCDRLGSCSSEETGMFTIDQSENATLAAMDLISLLNTDVVNGNFMSAIAKINAINIELCTENFDQSQIDKITMLLFQSLTESSESEEFQEALKAAYSLLPVVSSDILTVLIEVLSSYRQLTFQGALPTESVRQKRSAEVVESTVKIYKATESEATDMLKVYDILIGKDKPVVDVFFLNINDFLTGFCIQLDEDSKRYMSATGGGYTEIQTQSVNVNRDGYDGKFNISGPNNLSNVCFVSRVLILKEVFQISFSAYFSSSYASWTCGSASSSTCRYVCLGTAWISNSAIADNSYLAEDLFFNYLDLSINKSVSDLHQLSLVDPISGTILTPSNGQFLYSVDIEVTNYKPINYYNCYIYSQNTGWDFRQCVPSNYAKTVQGRSFLNCNCSSTGIIGVFVTNGPAPDPLSDHNEILLTLVIDVDVTADDLSKIFTRIATLSEVDQKFVSNKNKIHFLIHFRRFVKISNKGNRTIQATLRPPYRADQKSNGLAVQAIQKAVGYQKILNVITVLNFTYSVVKRDLNGDAHARKITFNLQKTYTPQLGTDGDDYAKKWAQSMATTLQISEYRFKNYKVFFGESLIFILSFLNLFIWFSGVIYNVTITLPFTDEKKPLSAEEISLMIQEGSKYGELDFQLGDETVSVSAVADKDITMLLVMHETNSLMLALAVVLSIVLGLGTVFICGAVLVKLRTDKLIVEERRRANLNDQQFQLPPPPKYPSSTTPFHVVDQYPLRRQRNEVRQF</sequence>
<gene>
    <name evidence="4" type="ORF">CRE_07408</name>
</gene>
<keyword evidence="5" id="KW-1185">Reference proteome</keyword>
<dbReference type="HOGENOM" id="CLU_253258_0_0_1"/>
<accession>E3M210</accession>
<evidence type="ECO:0000313" key="4">
    <source>
        <dbReference type="EMBL" id="EFO89803.1"/>
    </source>
</evidence>
<evidence type="ECO:0000259" key="3">
    <source>
        <dbReference type="Pfam" id="PF02010"/>
    </source>
</evidence>
<dbReference type="Pfam" id="PF02010">
    <property type="entry name" value="REJ"/>
    <property type="match status" value="1"/>
</dbReference>
<dbReference type="InterPro" id="IPR002859">
    <property type="entry name" value="PKD/REJ-like"/>
</dbReference>
<reference evidence="4" key="1">
    <citation type="submission" date="2007-07" db="EMBL/GenBank/DDBJ databases">
        <title>PCAP assembly of the Caenorhabditis remanei genome.</title>
        <authorList>
            <consortium name="The Caenorhabditis remanei Sequencing Consortium"/>
            <person name="Wilson R.K."/>
        </authorList>
    </citation>
    <scope>NUCLEOTIDE SEQUENCE [LARGE SCALE GENOMIC DNA]</scope>
    <source>
        <strain evidence="4">PB4641</strain>
    </source>
</reference>
<keyword evidence="1" id="KW-0812">Transmembrane</keyword>
<keyword evidence="2" id="KW-0732">Signal</keyword>
<evidence type="ECO:0000256" key="1">
    <source>
        <dbReference type="SAM" id="Phobius"/>
    </source>
</evidence>
<name>E3M210_CAERE</name>
<dbReference type="InParanoid" id="E3M210"/>
<evidence type="ECO:0000313" key="5">
    <source>
        <dbReference type="Proteomes" id="UP000008281"/>
    </source>
</evidence>
<feature type="domain" description="PKD/REJ-like" evidence="3">
    <location>
        <begin position="467"/>
        <end position="890"/>
    </location>
</feature>
<dbReference type="eggNOG" id="ENOG502SHPF">
    <property type="taxonomic scope" value="Eukaryota"/>
</dbReference>
<protein>
    <recommendedName>
        <fullName evidence="3">PKD/REJ-like domain-containing protein</fullName>
    </recommendedName>
</protein>
<keyword evidence="1" id="KW-1133">Transmembrane helix</keyword>
<feature type="transmembrane region" description="Helical" evidence="1">
    <location>
        <begin position="1502"/>
        <end position="1527"/>
    </location>
</feature>
<feature type="signal peptide" evidence="2">
    <location>
        <begin position="1"/>
        <end position="22"/>
    </location>
</feature>
<dbReference type="OrthoDB" id="5797397at2759"/>
<dbReference type="STRING" id="31234.E3M210"/>
<dbReference type="EMBL" id="DS268422">
    <property type="protein sequence ID" value="EFO89803.1"/>
    <property type="molecule type" value="Genomic_DNA"/>
</dbReference>
<feature type="chain" id="PRO_5003175897" description="PKD/REJ-like domain-containing protein" evidence="2">
    <location>
        <begin position="23"/>
        <end position="1582"/>
    </location>
</feature>
<dbReference type="Proteomes" id="UP000008281">
    <property type="component" value="Unassembled WGS sequence"/>
</dbReference>
<dbReference type="OMA" id="KTIHYFG"/>